<comment type="caution">
    <text evidence="4">The sequence shown here is derived from an EMBL/GenBank/DDBJ whole genome shotgun (WGS) entry which is preliminary data.</text>
</comment>
<feature type="domain" description="Capsule synthesis protein CapA" evidence="3">
    <location>
        <begin position="155"/>
        <end position="402"/>
    </location>
</feature>
<dbReference type="Gene3D" id="3.60.21.10">
    <property type="match status" value="1"/>
</dbReference>
<dbReference type="Pfam" id="PF09587">
    <property type="entry name" value="PGA_cap"/>
    <property type="match status" value="1"/>
</dbReference>
<gene>
    <name evidence="4" type="ORF">H8R94_11220</name>
</gene>
<dbReference type="InterPro" id="IPR019079">
    <property type="entry name" value="Capsule_synth_CapA"/>
</dbReference>
<dbReference type="Proteomes" id="UP000643810">
    <property type="component" value="Unassembled WGS sequence"/>
</dbReference>
<dbReference type="EMBL" id="JACOPG010000004">
    <property type="protein sequence ID" value="MBC5687164.1"/>
    <property type="molecule type" value="Genomic_DNA"/>
</dbReference>
<sequence>MKKSKNYVGIVAAVFVIAMIALVWYLLFGADFIRRAQKSDGQEEKQEETTEKEELLNISNVDQAYDAILNKSTKEFIGNHPIDEEFLSWFTGNYGIEQLEKIASYAQLDDGEIWYEITGNSIHVLWYDYCMETGIQQYAYDKTYVKECQDADRIVLDFTGDFSLAEGVGTTDYYHSVGDDITKCLGADLRQEMLNADIMTINNEFVYSTRGQALAGKAYTFRGDPKTCQNLVLLGVDVAGLANNHVYDFGENAFLDTLDTLKAQNIPYIGAGRNLEEASEPIFFIANGKKIAIVAATQIERSTKYTKEATEDSPGVLKTLDSAKYVAQIAQAKQNADYVICYVHWGTEHTHQYGSDQVKLAKDFVAAGADAIIGAHPHCLQGADIMDGVPVFYSLGNFYFSQEAEMPDDYDTAMAQIIIDDSGTLSARLLPCHFSGGNLELVSDPEKYRQILADVEGYSDQIAFDGDGYLLVH</sequence>
<keyword evidence="5" id="KW-1185">Reference proteome</keyword>
<protein>
    <submittedName>
        <fullName evidence="4">CapA family protein</fullName>
    </submittedName>
</protein>
<dbReference type="SMART" id="SM00854">
    <property type="entry name" value="PGA_cap"/>
    <property type="match status" value="1"/>
</dbReference>
<name>A0ABR7GIP8_9FIRM</name>
<accession>A0ABR7GIP8</accession>
<keyword evidence="2" id="KW-1133">Transmembrane helix</keyword>
<evidence type="ECO:0000256" key="1">
    <source>
        <dbReference type="ARBA" id="ARBA00005662"/>
    </source>
</evidence>
<dbReference type="InterPro" id="IPR052169">
    <property type="entry name" value="CW_Biosynth-Accessory"/>
</dbReference>
<reference evidence="4 5" key="1">
    <citation type="submission" date="2020-08" db="EMBL/GenBank/DDBJ databases">
        <title>Genome public.</title>
        <authorList>
            <person name="Liu C."/>
            <person name="Sun Q."/>
        </authorList>
    </citation>
    <scope>NUCLEOTIDE SEQUENCE [LARGE SCALE GENOMIC DNA]</scope>
    <source>
        <strain evidence="4 5">NSJ-9</strain>
    </source>
</reference>
<evidence type="ECO:0000313" key="4">
    <source>
        <dbReference type="EMBL" id="MBC5687164.1"/>
    </source>
</evidence>
<keyword evidence="2" id="KW-0812">Transmembrane</keyword>
<dbReference type="PANTHER" id="PTHR33393:SF13">
    <property type="entry name" value="PGA BIOSYNTHESIS PROTEIN CAPA"/>
    <property type="match status" value="1"/>
</dbReference>
<organism evidence="4 5">
    <name type="scientific">Roseburia lenta</name>
    <dbReference type="NCBI Taxonomy" id="2763061"/>
    <lineage>
        <taxon>Bacteria</taxon>
        <taxon>Bacillati</taxon>
        <taxon>Bacillota</taxon>
        <taxon>Clostridia</taxon>
        <taxon>Lachnospirales</taxon>
        <taxon>Lachnospiraceae</taxon>
        <taxon>Roseburia</taxon>
    </lineage>
</organism>
<dbReference type="RefSeq" id="WP_186854681.1">
    <property type="nucleotide sequence ID" value="NZ_JACOPG010000004.1"/>
</dbReference>
<dbReference type="InterPro" id="IPR029052">
    <property type="entry name" value="Metallo-depent_PP-like"/>
</dbReference>
<proteinExistence type="inferred from homology"/>
<feature type="transmembrane region" description="Helical" evidence="2">
    <location>
        <begin position="7"/>
        <end position="28"/>
    </location>
</feature>
<comment type="similarity">
    <text evidence="1">Belongs to the CapA family.</text>
</comment>
<dbReference type="CDD" id="cd07381">
    <property type="entry name" value="MPP_CapA"/>
    <property type="match status" value="1"/>
</dbReference>
<evidence type="ECO:0000313" key="5">
    <source>
        <dbReference type="Proteomes" id="UP000643810"/>
    </source>
</evidence>
<keyword evidence="2" id="KW-0472">Membrane</keyword>
<dbReference type="SUPFAM" id="SSF56300">
    <property type="entry name" value="Metallo-dependent phosphatases"/>
    <property type="match status" value="1"/>
</dbReference>
<evidence type="ECO:0000259" key="3">
    <source>
        <dbReference type="SMART" id="SM00854"/>
    </source>
</evidence>
<dbReference type="PANTHER" id="PTHR33393">
    <property type="entry name" value="POLYGLUTAMINE SYNTHESIS ACCESSORY PROTEIN RV0574C-RELATED"/>
    <property type="match status" value="1"/>
</dbReference>
<evidence type="ECO:0000256" key="2">
    <source>
        <dbReference type="SAM" id="Phobius"/>
    </source>
</evidence>